<organism evidence="1 2">
    <name type="scientific">Brytella acorum</name>
    <dbReference type="NCBI Taxonomy" id="2959299"/>
    <lineage>
        <taxon>Bacteria</taxon>
        <taxon>Pseudomonadati</taxon>
        <taxon>Pseudomonadota</taxon>
        <taxon>Alphaproteobacteria</taxon>
        <taxon>Acetobacterales</taxon>
        <taxon>Acetobacteraceae</taxon>
        <taxon>Brytella</taxon>
    </lineage>
</organism>
<protein>
    <submittedName>
        <fullName evidence="1">Uncharacterized protein</fullName>
    </submittedName>
</protein>
<reference evidence="1" key="1">
    <citation type="submission" date="2023-03" db="EMBL/GenBank/DDBJ databases">
        <authorList>
            <person name="Cleenwerck I."/>
        </authorList>
    </citation>
    <scope>NUCLEOTIDE SEQUENCE</scope>
    <source>
        <strain evidence="1">LMG 32879</strain>
    </source>
</reference>
<proteinExistence type="predicted"/>
<sequence>MTARMMVELNDDGKSAKLNFLEGSGVSGTINLDPHQLTQLIASLGTVREAIAEKAPPTPIEGAKFKPVYRTNWALQIDALTEGSVFAFQHPAYGPIGVVFTPQDAQKLLSGLQRHRAIVHSTPDAARRPS</sequence>
<keyword evidence="2" id="KW-1185">Reference proteome</keyword>
<dbReference type="AlphaFoldDB" id="A0AA35UHL7"/>
<dbReference type="Proteomes" id="UP001176960">
    <property type="component" value="Unassembled WGS sequence"/>
</dbReference>
<dbReference type="RefSeq" id="WP_289842524.1">
    <property type="nucleotide sequence ID" value="NZ_CATKSH010000005.1"/>
</dbReference>
<evidence type="ECO:0000313" key="1">
    <source>
        <dbReference type="EMBL" id="CAI9120281.1"/>
    </source>
</evidence>
<gene>
    <name evidence="1" type="ORF">LMG32879_001113</name>
</gene>
<comment type="caution">
    <text evidence="1">The sequence shown here is derived from an EMBL/GenBank/DDBJ whole genome shotgun (WGS) entry which is preliminary data.</text>
</comment>
<dbReference type="EMBL" id="CATKSH010000005">
    <property type="protein sequence ID" value="CAI9120281.1"/>
    <property type="molecule type" value="Genomic_DNA"/>
</dbReference>
<accession>A0AA35UHL7</accession>
<name>A0AA35UHL7_9PROT</name>
<evidence type="ECO:0000313" key="2">
    <source>
        <dbReference type="Proteomes" id="UP001176960"/>
    </source>
</evidence>